<dbReference type="AlphaFoldDB" id="N1JJI5"/>
<evidence type="ECO:0000256" key="1">
    <source>
        <dbReference type="SAM" id="SignalP"/>
    </source>
</evidence>
<name>N1JJI5_BLUG1</name>
<keyword evidence="3" id="KW-1185">Reference proteome</keyword>
<dbReference type="Proteomes" id="UP000015441">
    <property type="component" value="Unassembled WGS sequence"/>
</dbReference>
<gene>
    <name evidence="2" type="ORF">BGHDH14_bgh03703</name>
</gene>
<organism evidence="2 3">
    <name type="scientific">Blumeria graminis f. sp. hordei (strain DH14)</name>
    <name type="common">Barley powdery mildew</name>
    <name type="synonym">Oidium monilioides f. sp. hordei</name>
    <dbReference type="NCBI Taxonomy" id="546991"/>
    <lineage>
        <taxon>Eukaryota</taxon>
        <taxon>Fungi</taxon>
        <taxon>Dikarya</taxon>
        <taxon>Ascomycota</taxon>
        <taxon>Pezizomycotina</taxon>
        <taxon>Leotiomycetes</taxon>
        <taxon>Erysiphales</taxon>
        <taxon>Erysiphaceae</taxon>
        <taxon>Blumeria</taxon>
        <taxon>Blumeria hordei</taxon>
    </lineage>
</organism>
<comment type="caution">
    <text evidence="2">The sequence shown here is derived from an EMBL/GenBank/DDBJ whole genome shotgun (WGS) entry which is preliminary data.</text>
</comment>
<evidence type="ECO:0000313" key="2">
    <source>
        <dbReference type="EMBL" id="CCU83074.1"/>
    </source>
</evidence>
<keyword evidence="1" id="KW-0732">Signal</keyword>
<feature type="signal peptide" evidence="1">
    <location>
        <begin position="1"/>
        <end position="21"/>
    </location>
</feature>
<proteinExistence type="predicted"/>
<reference evidence="2 3" key="1">
    <citation type="journal article" date="2010" name="Science">
        <title>Genome expansion and gene loss in powdery mildew fungi reveal tradeoffs in extreme parasitism.</title>
        <authorList>
            <person name="Spanu P.D."/>
            <person name="Abbott J.C."/>
            <person name="Amselem J."/>
            <person name="Burgis T.A."/>
            <person name="Soanes D.M."/>
            <person name="Stueber K."/>
            <person name="Ver Loren van Themaat E."/>
            <person name="Brown J.K.M."/>
            <person name="Butcher S.A."/>
            <person name="Gurr S.J."/>
            <person name="Lebrun M.-H."/>
            <person name="Ridout C.J."/>
            <person name="Schulze-Lefert P."/>
            <person name="Talbot N.J."/>
            <person name="Ahmadinejad N."/>
            <person name="Ametz C."/>
            <person name="Barton G.R."/>
            <person name="Benjdia M."/>
            <person name="Bidzinski P."/>
            <person name="Bindschedler L.V."/>
            <person name="Both M."/>
            <person name="Brewer M.T."/>
            <person name="Cadle-Davidson L."/>
            <person name="Cadle-Davidson M.M."/>
            <person name="Collemare J."/>
            <person name="Cramer R."/>
            <person name="Frenkel O."/>
            <person name="Godfrey D."/>
            <person name="Harriman J."/>
            <person name="Hoede C."/>
            <person name="King B.C."/>
            <person name="Klages S."/>
            <person name="Kleemann J."/>
            <person name="Knoll D."/>
            <person name="Koti P.S."/>
            <person name="Kreplak J."/>
            <person name="Lopez-Ruiz F.J."/>
            <person name="Lu X."/>
            <person name="Maekawa T."/>
            <person name="Mahanil S."/>
            <person name="Micali C."/>
            <person name="Milgroom M.G."/>
            <person name="Montana G."/>
            <person name="Noir S."/>
            <person name="O'Connell R.J."/>
            <person name="Oberhaensli S."/>
            <person name="Parlange F."/>
            <person name="Pedersen C."/>
            <person name="Quesneville H."/>
            <person name="Reinhardt R."/>
            <person name="Rott M."/>
            <person name="Sacristan S."/>
            <person name="Schmidt S.M."/>
            <person name="Schoen M."/>
            <person name="Skamnioti P."/>
            <person name="Sommer H."/>
            <person name="Stephens A."/>
            <person name="Takahara H."/>
            <person name="Thordal-Christensen H."/>
            <person name="Vigouroux M."/>
            <person name="Wessling R."/>
            <person name="Wicker T."/>
            <person name="Panstruga R."/>
        </authorList>
    </citation>
    <scope>NUCLEOTIDE SEQUENCE [LARGE SCALE GENOMIC DNA]</scope>
    <source>
        <strain evidence="2">DH14</strain>
    </source>
</reference>
<dbReference type="HOGENOM" id="CLU_2209572_0_0_1"/>
<dbReference type="InParanoid" id="N1JJI5"/>
<dbReference type="EMBL" id="CAUH01007505">
    <property type="protein sequence ID" value="CCU83074.1"/>
    <property type="molecule type" value="Genomic_DNA"/>
</dbReference>
<evidence type="ECO:0000313" key="3">
    <source>
        <dbReference type="Proteomes" id="UP000015441"/>
    </source>
</evidence>
<feature type="chain" id="PRO_5004107631" evidence="1">
    <location>
        <begin position="22"/>
        <end position="106"/>
    </location>
</feature>
<protein>
    <submittedName>
        <fullName evidence="2">CSEP0137 putative effector protein</fullName>
    </submittedName>
</protein>
<sequence>MKLLHQASIIAFLCHLVTVSATRHYVCPQGKTFEEEYIEGLRDDVIYRRQTLLRVIGVHDTRPLYEIENVTVGSVTHYFVLSIDLPTMAFQVMEKAGDNYLECDLR</sequence>
<accession>N1JJI5</accession>